<dbReference type="PANTHER" id="PTHR12677:SF59">
    <property type="entry name" value="GOLGI APPARATUS MEMBRANE PROTEIN TVP38-RELATED"/>
    <property type="match status" value="1"/>
</dbReference>
<name>A0A8J6B870_9EUKA</name>
<dbReference type="OrthoDB" id="166803at2759"/>
<reference evidence="9" key="1">
    <citation type="submission" date="2021-05" db="EMBL/GenBank/DDBJ databases">
        <title>A free-living protist that lacks canonical eukaryotic 1 DNA replication and segregation systems.</title>
        <authorList>
            <person name="Salas-Leiva D.E."/>
            <person name="Tromer E.C."/>
            <person name="Curtis B.A."/>
            <person name="Jerlstrom-Hultqvist J."/>
            <person name="Kolisko M."/>
            <person name="Yi Z."/>
            <person name="Salas-Leiva J.S."/>
            <person name="Gallot-Lavallee L."/>
            <person name="Kops G.J.P.L."/>
            <person name="Archibald J.M."/>
            <person name="Simpson A.G.B."/>
            <person name="Roger A.J."/>
        </authorList>
    </citation>
    <scope>NUCLEOTIDE SEQUENCE</scope>
    <source>
        <strain evidence="9">BICM</strain>
    </source>
</reference>
<accession>A0A8J6B870</accession>
<dbReference type="InterPro" id="IPR032816">
    <property type="entry name" value="VTT_dom"/>
</dbReference>
<feature type="transmembrane region" description="Helical" evidence="7">
    <location>
        <begin position="162"/>
        <end position="181"/>
    </location>
</feature>
<comment type="subcellular location">
    <subcellularLocation>
        <location evidence="1">Cell membrane</location>
        <topology evidence="1">Multi-pass membrane protein</topology>
    </subcellularLocation>
</comment>
<dbReference type="AlphaFoldDB" id="A0A8J6B870"/>
<comment type="caution">
    <text evidence="9">The sequence shown here is derived from an EMBL/GenBank/DDBJ whole genome shotgun (WGS) entry which is preliminary data.</text>
</comment>
<dbReference type="InterPro" id="IPR015414">
    <property type="entry name" value="TMEM64"/>
</dbReference>
<evidence type="ECO:0000256" key="2">
    <source>
        <dbReference type="ARBA" id="ARBA00022475"/>
    </source>
</evidence>
<evidence type="ECO:0000313" key="9">
    <source>
        <dbReference type="EMBL" id="KAG9396259.1"/>
    </source>
</evidence>
<keyword evidence="10" id="KW-1185">Reference proteome</keyword>
<evidence type="ECO:0000256" key="1">
    <source>
        <dbReference type="ARBA" id="ARBA00004651"/>
    </source>
</evidence>
<dbReference type="EMBL" id="JAHDYR010000006">
    <property type="protein sequence ID" value="KAG9396259.1"/>
    <property type="molecule type" value="Genomic_DNA"/>
</dbReference>
<feature type="region of interest" description="Disordered" evidence="6">
    <location>
        <begin position="374"/>
        <end position="403"/>
    </location>
</feature>
<evidence type="ECO:0000256" key="3">
    <source>
        <dbReference type="ARBA" id="ARBA00022692"/>
    </source>
</evidence>
<feature type="transmembrane region" description="Helical" evidence="7">
    <location>
        <begin position="259"/>
        <end position="280"/>
    </location>
</feature>
<protein>
    <submittedName>
        <fullName evidence="9">SNARE associated Golgi protein</fullName>
    </submittedName>
</protein>
<keyword evidence="4 7" id="KW-1133">Transmembrane helix</keyword>
<dbReference type="PANTHER" id="PTHR12677">
    <property type="entry name" value="GOLGI APPARATUS MEMBRANE PROTEIN TVP38-RELATED"/>
    <property type="match status" value="1"/>
</dbReference>
<keyword evidence="5 7" id="KW-0472">Membrane</keyword>
<evidence type="ECO:0000256" key="4">
    <source>
        <dbReference type="ARBA" id="ARBA00022989"/>
    </source>
</evidence>
<gene>
    <name evidence="9" type="ORF">J8273_1990</name>
</gene>
<feature type="transmembrane region" description="Helical" evidence="7">
    <location>
        <begin position="135"/>
        <end position="155"/>
    </location>
</feature>
<proteinExistence type="predicted"/>
<evidence type="ECO:0000313" key="10">
    <source>
        <dbReference type="Proteomes" id="UP000717585"/>
    </source>
</evidence>
<evidence type="ECO:0000256" key="7">
    <source>
        <dbReference type="SAM" id="Phobius"/>
    </source>
</evidence>
<keyword evidence="3 7" id="KW-0812">Transmembrane</keyword>
<feature type="domain" description="VTT" evidence="8">
    <location>
        <begin position="164"/>
        <end position="282"/>
    </location>
</feature>
<feature type="transmembrane region" description="Helical" evidence="7">
    <location>
        <begin position="108"/>
        <end position="129"/>
    </location>
</feature>
<feature type="transmembrane region" description="Helical" evidence="7">
    <location>
        <begin position="235"/>
        <end position="253"/>
    </location>
</feature>
<organism evidence="9 10">
    <name type="scientific">Carpediemonas membranifera</name>
    <dbReference type="NCBI Taxonomy" id="201153"/>
    <lineage>
        <taxon>Eukaryota</taxon>
        <taxon>Metamonada</taxon>
        <taxon>Carpediemonas-like organisms</taxon>
        <taxon>Carpediemonas</taxon>
    </lineage>
</organism>
<evidence type="ECO:0000259" key="8">
    <source>
        <dbReference type="Pfam" id="PF09335"/>
    </source>
</evidence>
<dbReference type="GO" id="GO:0005886">
    <property type="term" value="C:plasma membrane"/>
    <property type="evidence" value="ECO:0007669"/>
    <property type="project" value="UniProtKB-SubCell"/>
</dbReference>
<evidence type="ECO:0000256" key="5">
    <source>
        <dbReference type="ARBA" id="ARBA00023136"/>
    </source>
</evidence>
<evidence type="ECO:0000256" key="6">
    <source>
        <dbReference type="SAM" id="MobiDB-lite"/>
    </source>
</evidence>
<dbReference type="Pfam" id="PF09335">
    <property type="entry name" value="VTT_dom"/>
    <property type="match status" value="1"/>
</dbReference>
<sequence length="403" mass="44634">MMDLTDSSPHMDQFDHTSSRDDLLAPDDGLLNDNSAHDGFSPRGAHHVSNGKKWTSAVTKERIQHGVSRAINTTIDMQVLDESIFDTNTVEEVIKKKHWLSTFKSPKFWCKVVLVIAVLALLLVVNFFLPSGFWSKLFVFLQSLGPLAIIVYAGIMFVGTCISIPPTTLYIFGGFLLGFWWTLLVGHIAHLLGSSVSFVLGRYFIGKSVQKKFATNKFFRALEIAVHRSSLKISIMLRLCPILPICVVTYMLSVSGVKYWHFVVATGIFLIPEELVYIYLGSTASSFTKVISADEIDFSNTFKLGIMAVGVVLSIVMGLGISFLTKHQVDKVLREERRAKMESEKATTELSKMVMDRDLDDQDNSTDRGYAMVGADEEEAATPFGGQGLSLEEVKGLLGDSPV</sequence>
<keyword evidence="2" id="KW-1003">Cell membrane</keyword>
<feature type="transmembrane region" description="Helical" evidence="7">
    <location>
        <begin position="301"/>
        <end position="324"/>
    </location>
</feature>
<dbReference type="Proteomes" id="UP000717585">
    <property type="component" value="Unassembled WGS sequence"/>
</dbReference>